<accession>A0ABV2W3M9</accession>
<feature type="region of interest" description="Disordered" evidence="1">
    <location>
        <begin position="89"/>
        <end position="109"/>
    </location>
</feature>
<feature type="compositionally biased region" description="Low complexity" evidence="1">
    <location>
        <begin position="89"/>
        <end position="98"/>
    </location>
</feature>
<feature type="region of interest" description="Disordered" evidence="1">
    <location>
        <begin position="38"/>
        <end position="61"/>
    </location>
</feature>
<feature type="region of interest" description="Disordered" evidence="1">
    <location>
        <begin position="124"/>
        <end position="153"/>
    </location>
</feature>
<proteinExistence type="predicted"/>
<evidence type="ECO:0000256" key="1">
    <source>
        <dbReference type="SAM" id="MobiDB-lite"/>
    </source>
</evidence>
<dbReference type="Proteomes" id="UP001550378">
    <property type="component" value="Unassembled WGS sequence"/>
</dbReference>
<dbReference type="SMART" id="SM00894">
    <property type="entry name" value="Excalibur"/>
    <property type="match status" value="1"/>
</dbReference>
<reference evidence="3 4" key="1">
    <citation type="submission" date="2024-06" db="EMBL/GenBank/DDBJ databases">
        <title>The Natural Products Discovery Center: Release of the First 8490 Sequenced Strains for Exploring Actinobacteria Biosynthetic Diversity.</title>
        <authorList>
            <person name="Kalkreuter E."/>
            <person name="Kautsar S.A."/>
            <person name="Yang D."/>
            <person name="Bader C.D."/>
            <person name="Teijaro C.N."/>
            <person name="Fluegel L."/>
            <person name="Davis C.M."/>
            <person name="Simpson J.R."/>
            <person name="Lauterbach L."/>
            <person name="Steele A.D."/>
            <person name="Gui C."/>
            <person name="Meng S."/>
            <person name="Li G."/>
            <person name="Viehrig K."/>
            <person name="Ye F."/>
            <person name="Su P."/>
            <person name="Kiefer A.F."/>
            <person name="Nichols A."/>
            <person name="Cepeda A.J."/>
            <person name="Yan W."/>
            <person name="Fan B."/>
            <person name="Jiang Y."/>
            <person name="Adhikari A."/>
            <person name="Zheng C.-J."/>
            <person name="Schuster L."/>
            <person name="Cowan T.M."/>
            <person name="Smanski M.J."/>
            <person name="Chevrette M.G."/>
            <person name="De Carvalho L.P.S."/>
            <person name="Shen B."/>
        </authorList>
    </citation>
    <scope>NUCLEOTIDE SEQUENCE [LARGE SCALE GENOMIC DNA]</scope>
    <source>
        <strain evidence="3 4">NPDC006337</strain>
    </source>
</reference>
<evidence type="ECO:0000313" key="4">
    <source>
        <dbReference type="Proteomes" id="UP001550378"/>
    </source>
</evidence>
<sequence>MSNAYQQPPAARPLYRMKRVWAGGLLLLMIGTGCGALGSEDSSKPTTKAAPAPAATVTTTATATVTATPSAAPAPTVTATRTVTATATVTRQAPAAADDSSDAAADTDTDSGSVYYANCTAARAAGAAPVHRGEPGYASHLDRDNDGVGCDNG</sequence>
<name>A0ABV2W3M9_9ACTN</name>
<evidence type="ECO:0000259" key="2">
    <source>
        <dbReference type="SMART" id="SM00894"/>
    </source>
</evidence>
<dbReference type="Pfam" id="PF05901">
    <property type="entry name" value="Excalibur"/>
    <property type="match status" value="1"/>
</dbReference>
<evidence type="ECO:0000313" key="3">
    <source>
        <dbReference type="EMBL" id="MEU0708146.1"/>
    </source>
</evidence>
<feature type="compositionally biased region" description="Low complexity" evidence="1">
    <location>
        <begin position="45"/>
        <end position="61"/>
    </location>
</feature>
<gene>
    <name evidence="3" type="ORF">ABZ508_12345</name>
</gene>
<keyword evidence="4" id="KW-1185">Reference proteome</keyword>
<feature type="domain" description="Excalibur calcium-binding" evidence="2">
    <location>
        <begin position="115"/>
        <end position="151"/>
    </location>
</feature>
<comment type="caution">
    <text evidence="3">The sequence shown here is derived from an EMBL/GenBank/DDBJ whole genome shotgun (WGS) entry which is preliminary data.</text>
</comment>
<dbReference type="InterPro" id="IPR008613">
    <property type="entry name" value="Excalibur_Ca-bd_domain"/>
</dbReference>
<feature type="compositionally biased region" description="Acidic residues" evidence="1">
    <location>
        <begin position="99"/>
        <end position="109"/>
    </location>
</feature>
<dbReference type="RefSeq" id="WP_359654815.1">
    <property type="nucleotide sequence ID" value="NZ_JBEXZP010000061.1"/>
</dbReference>
<dbReference type="EMBL" id="JBEXZR010000008">
    <property type="protein sequence ID" value="MEU0708146.1"/>
    <property type="molecule type" value="Genomic_DNA"/>
</dbReference>
<organism evidence="3 4">
    <name type="scientific">Streptomyces lavendulocolor</name>
    <dbReference type="NCBI Taxonomy" id="67316"/>
    <lineage>
        <taxon>Bacteria</taxon>
        <taxon>Bacillati</taxon>
        <taxon>Actinomycetota</taxon>
        <taxon>Actinomycetes</taxon>
        <taxon>Kitasatosporales</taxon>
        <taxon>Streptomycetaceae</taxon>
        <taxon>Streptomyces</taxon>
    </lineage>
</organism>
<protein>
    <submittedName>
        <fullName evidence="3">Excalibur calcium-binding domain-containing protein</fullName>
    </submittedName>
</protein>